<dbReference type="PANTHER" id="PTHR37534">
    <property type="entry name" value="TRANSCRIPTIONAL ACTIVATOR PROTEIN UGA3"/>
    <property type="match status" value="1"/>
</dbReference>
<gene>
    <name evidence="7" type="ORF">Sste5346_004750</name>
</gene>
<keyword evidence="2" id="KW-0862">Zinc</keyword>
<evidence type="ECO:0000256" key="1">
    <source>
        <dbReference type="ARBA" id="ARBA00004123"/>
    </source>
</evidence>
<dbReference type="PANTHER" id="PTHR37534:SF46">
    <property type="entry name" value="ZN(II)2CYS6 TRANSCRIPTION FACTOR (EUROFUNG)"/>
    <property type="match status" value="1"/>
</dbReference>
<accession>A0ABR3Z6V5</accession>
<proteinExistence type="predicted"/>
<sequence length="395" mass="43884">MLNYYKVQFASLMLTFHVHVNPWHMSLPMAFDVPCLMDGIVALGKRHRAHICQEAEDVDVLVLKDRALSSFRVSLHNTDTAALLATVLTLVTLEYTRTSYAHWGVHIAGAHRIMEAAGGVDIARNNAPLRSFLVMILWYDLITALVSRRPPVFDKEYLVSVMAWRSAHEWSLVGLNGFPDEIFDLIHDIACASAMARHSPIPRATAADLERRLWVAEMDANNPSSSSLFDCWRQAMLLYCARVFGTGAHNPFSHAPSSNMTSDGFDAPLTSMAEGILAIVASMDPTSAMQKQCLLPVVLAASELGPHSTTHRALRADVEGYCERWNHLVGLRMYLSALHFIRSVWVCRDHHVDDDDSRPVWWGTVVEQMERADGGASSGGSSALVQAPTKEWMFG</sequence>
<name>A0ABR3Z6V5_9PEZI</name>
<protein>
    <recommendedName>
        <fullName evidence="9">C6 zinc finger domain containing protein</fullName>
    </recommendedName>
</protein>
<keyword evidence="8" id="KW-1185">Reference proteome</keyword>
<reference evidence="7 8" key="1">
    <citation type="journal article" date="2024" name="IMA Fungus">
        <title>IMA Genome - F19 : A genome assembly and annotation guide to empower mycologists, including annotated draft genome sequences of Ceratocystis pirilliformis, Diaporthe australafricana, Fusarium ophioides, Paecilomyces lecythidis, and Sporothrix stenoceras.</title>
        <authorList>
            <person name="Aylward J."/>
            <person name="Wilson A.M."/>
            <person name="Visagie C.M."/>
            <person name="Spraker J."/>
            <person name="Barnes I."/>
            <person name="Buitendag C."/>
            <person name="Ceriani C."/>
            <person name="Del Mar Angel L."/>
            <person name="du Plessis D."/>
            <person name="Fuchs T."/>
            <person name="Gasser K."/>
            <person name="Kramer D."/>
            <person name="Li W."/>
            <person name="Munsamy K."/>
            <person name="Piso A."/>
            <person name="Price J.L."/>
            <person name="Sonnekus B."/>
            <person name="Thomas C."/>
            <person name="van der Nest A."/>
            <person name="van Dijk A."/>
            <person name="van Heerden A."/>
            <person name="van Vuuren N."/>
            <person name="Yilmaz N."/>
            <person name="Duong T.A."/>
            <person name="van der Merwe N.A."/>
            <person name="Wingfield M.J."/>
            <person name="Wingfield B.D."/>
        </authorList>
    </citation>
    <scope>NUCLEOTIDE SEQUENCE [LARGE SCALE GENOMIC DNA]</scope>
    <source>
        <strain evidence="7 8">CMW 5346</strain>
    </source>
</reference>
<evidence type="ECO:0000313" key="7">
    <source>
        <dbReference type="EMBL" id="KAL1896365.1"/>
    </source>
</evidence>
<evidence type="ECO:0000256" key="4">
    <source>
        <dbReference type="ARBA" id="ARBA00023125"/>
    </source>
</evidence>
<comment type="subcellular location">
    <subcellularLocation>
        <location evidence="1">Nucleus</location>
    </subcellularLocation>
</comment>
<evidence type="ECO:0000256" key="3">
    <source>
        <dbReference type="ARBA" id="ARBA00023015"/>
    </source>
</evidence>
<keyword evidence="6" id="KW-0539">Nucleus</keyword>
<evidence type="ECO:0008006" key="9">
    <source>
        <dbReference type="Google" id="ProtNLM"/>
    </source>
</evidence>
<organism evidence="7 8">
    <name type="scientific">Sporothrix stenoceras</name>
    <dbReference type="NCBI Taxonomy" id="5173"/>
    <lineage>
        <taxon>Eukaryota</taxon>
        <taxon>Fungi</taxon>
        <taxon>Dikarya</taxon>
        <taxon>Ascomycota</taxon>
        <taxon>Pezizomycotina</taxon>
        <taxon>Sordariomycetes</taxon>
        <taxon>Sordariomycetidae</taxon>
        <taxon>Ophiostomatales</taxon>
        <taxon>Ophiostomataceae</taxon>
        <taxon>Sporothrix</taxon>
    </lineage>
</organism>
<dbReference type="Proteomes" id="UP001583186">
    <property type="component" value="Unassembled WGS sequence"/>
</dbReference>
<evidence type="ECO:0000256" key="2">
    <source>
        <dbReference type="ARBA" id="ARBA00022833"/>
    </source>
</evidence>
<dbReference type="InterPro" id="IPR021858">
    <property type="entry name" value="Fun_TF"/>
</dbReference>
<evidence type="ECO:0000313" key="8">
    <source>
        <dbReference type="Proteomes" id="UP001583186"/>
    </source>
</evidence>
<keyword evidence="5" id="KW-0804">Transcription</keyword>
<evidence type="ECO:0000256" key="6">
    <source>
        <dbReference type="ARBA" id="ARBA00023242"/>
    </source>
</evidence>
<keyword evidence="4" id="KW-0238">DNA-binding</keyword>
<comment type="caution">
    <text evidence="7">The sequence shown here is derived from an EMBL/GenBank/DDBJ whole genome shotgun (WGS) entry which is preliminary data.</text>
</comment>
<dbReference type="EMBL" id="JAWCUI010000023">
    <property type="protein sequence ID" value="KAL1896365.1"/>
    <property type="molecule type" value="Genomic_DNA"/>
</dbReference>
<evidence type="ECO:0000256" key="5">
    <source>
        <dbReference type="ARBA" id="ARBA00023163"/>
    </source>
</evidence>
<keyword evidence="3" id="KW-0805">Transcription regulation</keyword>
<dbReference type="Pfam" id="PF11951">
    <property type="entry name" value="Fungal_trans_2"/>
    <property type="match status" value="1"/>
</dbReference>